<keyword evidence="2 5" id="KW-0808">Transferase</keyword>
<dbReference type="STRING" id="2325.TKV_c19330"/>
<comment type="similarity">
    <text evidence="1">Belongs to the phosphate acetyltransferase and butyryltransferase family.</text>
</comment>
<evidence type="ECO:0000256" key="3">
    <source>
        <dbReference type="ARBA" id="ARBA00023315"/>
    </source>
</evidence>
<dbReference type="eggNOG" id="COG0280">
    <property type="taxonomic scope" value="Bacteria"/>
</dbReference>
<name>A0A097ATB1_THEKI</name>
<dbReference type="EMBL" id="CP009170">
    <property type="protein sequence ID" value="AIS53080.1"/>
    <property type="molecule type" value="Genomic_DNA"/>
</dbReference>
<dbReference type="PANTHER" id="PTHR43356:SF2">
    <property type="entry name" value="PHOSPHATE ACETYLTRANSFERASE"/>
    <property type="match status" value="1"/>
</dbReference>
<evidence type="ECO:0000313" key="5">
    <source>
        <dbReference type="EMBL" id="AIS53080.1"/>
    </source>
</evidence>
<dbReference type="PIRSF" id="PIRSF000428">
    <property type="entry name" value="P_Ac_trans"/>
    <property type="match status" value="1"/>
</dbReference>
<keyword evidence="3 5" id="KW-0012">Acyltransferase</keyword>
<reference evidence="6" key="1">
    <citation type="journal article" date="2015" name="Genome Announc.">
        <title>Whole-Genome Sequences of 80 Environmental and Clinical Isolates of Burkholderia pseudomallei.</title>
        <authorList>
            <person name="Johnson S.L."/>
            <person name="Baker A.L."/>
            <person name="Chain P.S."/>
            <person name="Currie B.J."/>
            <person name="Daligault H.E."/>
            <person name="Davenport K.W."/>
            <person name="Davis C.B."/>
            <person name="Inglis T.J."/>
            <person name="Kaestli M."/>
            <person name="Koren S."/>
            <person name="Mayo M."/>
            <person name="Merritt A.J."/>
            <person name="Price E.P."/>
            <person name="Sarovich D.S."/>
            <person name="Warner J."/>
            <person name="Rosovitz M.J."/>
        </authorList>
    </citation>
    <scope>NUCLEOTIDE SEQUENCE [LARGE SCALE GENOMIC DNA]</scope>
    <source>
        <strain evidence="6">DSM 2030</strain>
    </source>
</reference>
<keyword evidence="6" id="KW-1185">Reference proteome</keyword>
<dbReference type="SUPFAM" id="SSF53659">
    <property type="entry name" value="Isocitrate/Isopropylmalate dehydrogenase-like"/>
    <property type="match status" value="1"/>
</dbReference>
<dbReference type="KEGG" id="tki:TKV_c19330"/>
<sequence length="298" mass="32203">MRTFEEMYNYVKDLPPKTIAVAQAADEDVLEAIKEAHERGIVKAILVGDKEKIERIASSILMPLKEHEIIDTKNNLEACREAVKIVSEGKADILMKGLVQTAEILRVVLDKEIGLRTGRTLSHVAVFESPYNRLILLTDAAMNIAPDLKVKIDIILNAVDVARQIGIDAPRVAVLGAVETVNPDMQATLDAAILSKMSERGQIKGAIIDGPLALDNALSVEAARHKGIISPVAGNADILLVPDIEAGNMLYKAITYIAERRIAGIIMGAKRPIVLTSRADSSEAKFNSIMLASLASNV</sequence>
<evidence type="ECO:0000259" key="4">
    <source>
        <dbReference type="Pfam" id="PF01515"/>
    </source>
</evidence>
<dbReference type="NCBIfam" id="TIGR02706">
    <property type="entry name" value="P_butyryltrans"/>
    <property type="match status" value="1"/>
</dbReference>
<dbReference type="InterPro" id="IPR014079">
    <property type="entry name" value="Phosphate_butyryltransferase"/>
</dbReference>
<proteinExistence type="inferred from homology"/>
<dbReference type="GO" id="GO:0050182">
    <property type="term" value="F:phosphate butyryltransferase activity"/>
    <property type="evidence" value="ECO:0007669"/>
    <property type="project" value="UniProtKB-EC"/>
</dbReference>
<dbReference type="AlphaFoldDB" id="A0A097ATB1"/>
<dbReference type="Gene3D" id="3.40.718.10">
    <property type="entry name" value="Isopropylmalate Dehydrogenase"/>
    <property type="match status" value="1"/>
</dbReference>
<dbReference type="InterPro" id="IPR012147">
    <property type="entry name" value="P_Ac_Bu_trans"/>
</dbReference>
<organism evidence="5 6">
    <name type="scientific">Thermoanaerobacter kivui</name>
    <name type="common">Acetogenium kivui</name>
    <dbReference type="NCBI Taxonomy" id="2325"/>
    <lineage>
        <taxon>Bacteria</taxon>
        <taxon>Bacillati</taxon>
        <taxon>Bacillota</taxon>
        <taxon>Clostridia</taxon>
        <taxon>Thermoanaerobacterales</taxon>
        <taxon>Thermoanaerobacteraceae</taxon>
        <taxon>Thermoanaerobacter</taxon>
    </lineage>
</organism>
<dbReference type="PANTHER" id="PTHR43356">
    <property type="entry name" value="PHOSPHATE ACETYLTRANSFERASE"/>
    <property type="match status" value="1"/>
</dbReference>
<evidence type="ECO:0000313" key="6">
    <source>
        <dbReference type="Proteomes" id="UP000029669"/>
    </source>
</evidence>
<dbReference type="InterPro" id="IPR050500">
    <property type="entry name" value="Phos_Acetyltrans/Butyryltrans"/>
</dbReference>
<evidence type="ECO:0000256" key="2">
    <source>
        <dbReference type="ARBA" id="ARBA00022679"/>
    </source>
</evidence>
<feature type="domain" description="Phosphate acetyl/butaryl transferase" evidence="4">
    <location>
        <begin position="79"/>
        <end position="292"/>
    </location>
</feature>
<dbReference type="OrthoDB" id="9774179at2"/>
<gene>
    <name evidence="5" type="primary">ptb2</name>
    <name evidence="5" type="ORF">TKV_c19330</name>
</gene>
<feature type="domain" description="Phosphate acetyl/butaryl transferase" evidence="4">
    <location>
        <begin position="16"/>
        <end position="76"/>
    </location>
</feature>
<accession>A0A097ATB1</accession>
<protein>
    <submittedName>
        <fullName evidence="5">Phosphate butyryltransferase Ptb</fullName>
        <ecNumber evidence="5">2.3.1.19</ecNumber>
    </submittedName>
</protein>
<dbReference type="NCBIfam" id="NF004472">
    <property type="entry name" value="PRK05805.1"/>
    <property type="match status" value="1"/>
</dbReference>
<dbReference type="Pfam" id="PF01515">
    <property type="entry name" value="PTA_PTB"/>
    <property type="match status" value="2"/>
</dbReference>
<dbReference type="RefSeq" id="WP_003867443.1">
    <property type="nucleotide sequence ID" value="NZ_CP009170.1"/>
</dbReference>
<dbReference type="GO" id="GO:0019605">
    <property type="term" value="P:butyrate metabolic process"/>
    <property type="evidence" value="ECO:0007669"/>
    <property type="project" value="InterPro"/>
</dbReference>
<evidence type="ECO:0000256" key="1">
    <source>
        <dbReference type="ARBA" id="ARBA00005656"/>
    </source>
</evidence>
<dbReference type="Proteomes" id="UP000029669">
    <property type="component" value="Chromosome"/>
</dbReference>
<dbReference type="EC" id="2.3.1.19" evidence="5"/>
<dbReference type="HOGENOM" id="CLU_056531_0_0_9"/>
<dbReference type="NCBIfam" id="NF006045">
    <property type="entry name" value="PRK08190.1"/>
    <property type="match status" value="1"/>
</dbReference>
<dbReference type="InterPro" id="IPR002505">
    <property type="entry name" value="PTA_PTB"/>
</dbReference>